<keyword evidence="2" id="KW-0489">Methyltransferase</keyword>
<reference evidence="8" key="1">
    <citation type="submission" date="2020-06" db="EMBL/GenBank/DDBJ databases">
        <title>Unique genomic features of the anaerobic methanotrophic archaea.</title>
        <authorList>
            <person name="Chadwick G.L."/>
            <person name="Skennerton C.T."/>
            <person name="Laso-Perez R."/>
            <person name="Leu A.O."/>
            <person name="Speth D.R."/>
            <person name="Yu H."/>
            <person name="Morgan-Lang C."/>
            <person name="Hatzenpichler R."/>
            <person name="Goudeau D."/>
            <person name="Malmstrom R."/>
            <person name="Brazelton W.J."/>
            <person name="Woyke T."/>
            <person name="Hallam S.J."/>
            <person name="Tyson G.W."/>
            <person name="Wegener G."/>
            <person name="Boetius A."/>
            <person name="Orphan V."/>
        </authorList>
    </citation>
    <scope>NUCLEOTIDE SEQUENCE</scope>
</reference>
<dbReference type="GO" id="GO:0032259">
    <property type="term" value="P:methylation"/>
    <property type="evidence" value="ECO:0007669"/>
    <property type="project" value="UniProtKB-KW"/>
</dbReference>
<dbReference type="InterPro" id="IPR029063">
    <property type="entry name" value="SAM-dependent_MTases_sf"/>
</dbReference>
<protein>
    <recommendedName>
        <fullName evidence="1">site-specific DNA-methyltransferase (adenine-specific)</fullName>
        <ecNumber evidence="1">2.1.1.72</ecNumber>
    </recommendedName>
</protein>
<dbReference type="GO" id="GO:0009007">
    <property type="term" value="F:site-specific DNA-methyltransferase (adenine-specific) activity"/>
    <property type="evidence" value="ECO:0007669"/>
    <property type="project" value="UniProtKB-EC"/>
</dbReference>
<feature type="domain" description="Type ISP restriction-modification enzyme LLaBIII C-terminal specificity" evidence="7">
    <location>
        <begin position="680"/>
        <end position="1020"/>
    </location>
</feature>
<evidence type="ECO:0000256" key="3">
    <source>
        <dbReference type="ARBA" id="ARBA00022679"/>
    </source>
</evidence>
<evidence type="ECO:0000256" key="5">
    <source>
        <dbReference type="ARBA" id="ARBA00047942"/>
    </source>
</evidence>
<evidence type="ECO:0000256" key="4">
    <source>
        <dbReference type="ARBA" id="ARBA00022691"/>
    </source>
</evidence>
<dbReference type="InterPro" id="IPR050953">
    <property type="entry name" value="N4_N6_ade-DNA_methylase"/>
</dbReference>
<gene>
    <name evidence="8" type="ORF">CGMOHENL_00025</name>
</gene>
<comment type="catalytic activity">
    <reaction evidence="5">
        <text>a 2'-deoxyadenosine in DNA + S-adenosyl-L-methionine = an N(6)-methyl-2'-deoxyadenosine in DNA + S-adenosyl-L-homocysteine + H(+)</text>
        <dbReference type="Rhea" id="RHEA:15197"/>
        <dbReference type="Rhea" id="RHEA-COMP:12418"/>
        <dbReference type="Rhea" id="RHEA-COMP:12419"/>
        <dbReference type="ChEBI" id="CHEBI:15378"/>
        <dbReference type="ChEBI" id="CHEBI:57856"/>
        <dbReference type="ChEBI" id="CHEBI:59789"/>
        <dbReference type="ChEBI" id="CHEBI:90615"/>
        <dbReference type="ChEBI" id="CHEBI:90616"/>
        <dbReference type="EC" id="2.1.1.72"/>
    </reaction>
</comment>
<dbReference type="EC" id="2.1.1.72" evidence="1"/>
<keyword evidence="3" id="KW-0808">Transferase</keyword>
<proteinExistence type="predicted"/>
<dbReference type="InterPro" id="IPR011639">
    <property type="entry name" value="MethylTrfase_TaqI-like_dom"/>
</dbReference>
<evidence type="ECO:0000259" key="6">
    <source>
        <dbReference type="Pfam" id="PF07669"/>
    </source>
</evidence>
<dbReference type="Pfam" id="PF18135">
    <property type="entry name" value="Type_ISP_C"/>
    <property type="match status" value="1"/>
</dbReference>
<evidence type="ECO:0000313" key="8">
    <source>
        <dbReference type="EMBL" id="QNO50882.1"/>
    </source>
</evidence>
<dbReference type="SUPFAM" id="SSF53335">
    <property type="entry name" value="S-adenosyl-L-methionine-dependent methyltransferases"/>
    <property type="match status" value="1"/>
</dbReference>
<evidence type="ECO:0000259" key="7">
    <source>
        <dbReference type="Pfam" id="PF18135"/>
    </source>
</evidence>
<dbReference type="PANTHER" id="PTHR33841">
    <property type="entry name" value="DNA METHYLTRANSFERASE YEEA-RELATED"/>
    <property type="match status" value="1"/>
</dbReference>
<dbReference type="InterPro" id="IPR002052">
    <property type="entry name" value="DNA_methylase_N6_adenine_CS"/>
</dbReference>
<dbReference type="PRINTS" id="PR00507">
    <property type="entry name" value="N12N6MTFRASE"/>
</dbReference>
<sequence>MDKSEKDKFNKALRKYFGEIYEIYAGGNFSEGSFYDCLKHFIKDSGRILGYSTFPFVLPKRTEVGIPDFFVRKNGEIIGHIEAKGVDKNLENFENTEQLKRYREFLPNLILTNFMEFRLYRDGTLVDKVEVGRQMDLQNFKFEMPSPQNLEAFYGLLEKFFAFSTPEIRNSNDLSIALAKRTRLLEGVLNEELSAGQEAVMNFYTAFRENLIETLTKEKFADLYAQTIAYGLFAAWMRMHKQGEKNLKAGAWKYIPESVPLLREIFYSFVGPDFPASLTWIIDDIAEMLEKADVASIYDEFKLTKWEEDPVIHFYETFLATYNPEERQRLGVYYTPLPVVSYIVRSIHRILKADFGKEEGFASRDVTLLDPAAGTLTFVIQAIKQVKEELEGRRKGGLVRSYLEEHVVRDFHAFELLVAPYVIGHFRVAMLLEELGYEFKDEKRFKFFLTNTLELKEPEQRALPLTNLIKEAEEAKEVKEKIPIRVVLGNPPYSVSSENKSDFIEKLMEDYKEDVRKERNIQPLSDDYIKFIRFAHWKLDRAGKGILGFITNNSYLSGVIHRGMRNKLLESFDQIYILNLHGSSRIGEKTPEGGKDENVFDIQQGVAIALYVKREKPLEEKKVYYADLWGLRSEKYKNLFENNVESTDWQELEPREPYYFFVPKDFALQEEYEKFWKVTEIFKEWSSGVETGRDEVLVGFTSQQITKVFDDVFNPKMTLKDLETCYGLKGTSGWKIKTRREELFRKGESFSQRNIVPYAYRPFDSRFTYYCDFLRRLHFEIMKHFLKSNLALLCMREVVIESGFSHIFVTDLISDRRMFLSNRGNPFVFPLYLYPDEPKGKLLDEEAFKPERTQNFTTEFLQAIKSALGTEPTPEEIFYYIYAVLYSPTYRKRYEEFLKIDFPRVPLPEDYEKFKKLSELGTELIELHLLTHPSLSETGVGFTESGTNVVEKERYDEETRRVHFNKGQYFEGISKEVWEYRIGAYQVMEKYLKDRKKRELSLEEIEHYMRVAKAIERTIEVQGKVEEAMG</sequence>
<dbReference type="InterPro" id="IPR041635">
    <property type="entry name" value="Type_ISP_LLaBIII_C"/>
</dbReference>
<organism evidence="8">
    <name type="scientific">Candidatus Methanophagaceae archaeon ANME-1 ERB6</name>
    <dbReference type="NCBI Taxonomy" id="2759912"/>
    <lineage>
        <taxon>Archaea</taxon>
        <taxon>Methanobacteriati</taxon>
        <taxon>Methanobacteriota</taxon>
        <taxon>Stenosarchaea group</taxon>
        <taxon>Methanomicrobia</taxon>
        <taxon>Candidatus Methanophagales</taxon>
        <taxon>Candidatus Methanophagaceae</taxon>
    </lineage>
</organism>
<dbReference type="Gene3D" id="3.40.50.150">
    <property type="entry name" value="Vaccinia Virus protein VP39"/>
    <property type="match status" value="1"/>
</dbReference>
<keyword evidence="4" id="KW-0949">S-adenosyl-L-methionine</keyword>
<accession>A0A7G9YS98</accession>
<name>A0A7G9YS98_9EURY</name>
<dbReference type="PROSITE" id="PS00092">
    <property type="entry name" value="N6_MTASE"/>
    <property type="match status" value="1"/>
</dbReference>
<evidence type="ECO:0000256" key="2">
    <source>
        <dbReference type="ARBA" id="ARBA00022603"/>
    </source>
</evidence>
<dbReference type="GO" id="GO:0003676">
    <property type="term" value="F:nucleic acid binding"/>
    <property type="evidence" value="ECO:0007669"/>
    <property type="project" value="InterPro"/>
</dbReference>
<dbReference type="PANTHER" id="PTHR33841:SF1">
    <property type="entry name" value="DNA METHYLTRANSFERASE A"/>
    <property type="match status" value="1"/>
</dbReference>
<dbReference type="GO" id="GO:0006304">
    <property type="term" value="P:DNA modification"/>
    <property type="evidence" value="ECO:0007669"/>
    <property type="project" value="InterPro"/>
</dbReference>
<evidence type="ECO:0000256" key="1">
    <source>
        <dbReference type="ARBA" id="ARBA00011900"/>
    </source>
</evidence>
<dbReference type="AlphaFoldDB" id="A0A7G9YS98"/>
<feature type="domain" description="Type II methyltransferase M.TaqI-like" evidence="6">
    <location>
        <begin position="453"/>
        <end position="582"/>
    </location>
</feature>
<dbReference type="Pfam" id="PF07669">
    <property type="entry name" value="Eco57I"/>
    <property type="match status" value="1"/>
</dbReference>
<dbReference type="EMBL" id="MT631454">
    <property type="protein sequence ID" value="QNO50882.1"/>
    <property type="molecule type" value="Genomic_DNA"/>
</dbReference>